<dbReference type="RefSeq" id="WP_036838039.1">
    <property type="nucleotide sequence ID" value="NZ_CAWLUD010000020.1"/>
</dbReference>
<sequence length="204" mass="23138">MQSDVVFLTKKLAFFVFYALILSIVIGLLFIDVVYLQNAVKESSLTEISQESILFVISAAFFLEAKKNSQLRPALVLISGFFACLLIRELDSIFDEIFHGAWVWVAIPLALICIFYAVYRGRVTLVGLTHFARHQSYGMMVSGILCVLVFSRLFGMGVLWQGLMLENFDRIVKNMAEEGCEVLGYCLCLIATFWYLPSAIKFRK</sequence>
<evidence type="ECO:0000313" key="3">
    <source>
        <dbReference type="Proteomes" id="UP000028002"/>
    </source>
</evidence>
<keyword evidence="1" id="KW-1133">Transmembrane helix</keyword>
<evidence type="ECO:0000256" key="1">
    <source>
        <dbReference type="SAM" id="Phobius"/>
    </source>
</evidence>
<keyword evidence="1" id="KW-0812">Transmembrane</keyword>
<feature type="transmembrane region" description="Helical" evidence="1">
    <location>
        <begin position="182"/>
        <end position="200"/>
    </location>
</feature>
<protein>
    <submittedName>
        <fullName evidence="2">Uncharacterized protein</fullName>
    </submittedName>
</protein>
<feature type="transmembrane region" description="Helical" evidence="1">
    <location>
        <begin position="100"/>
        <end position="119"/>
    </location>
</feature>
<dbReference type="Proteomes" id="UP000028002">
    <property type="component" value="Unassembled WGS sequence"/>
</dbReference>
<dbReference type="AlphaFoldDB" id="A0A081RZ45"/>
<name>A0A081RZ45_PHOTE</name>
<feature type="transmembrane region" description="Helical" evidence="1">
    <location>
        <begin position="140"/>
        <end position="162"/>
    </location>
</feature>
<accession>A0A081RZ45</accession>
<keyword evidence="1" id="KW-0472">Membrane</keyword>
<comment type="caution">
    <text evidence="2">The sequence shown here is derived from an EMBL/GenBank/DDBJ whole genome shotgun (WGS) entry which is preliminary data.</text>
</comment>
<proteinExistence type="predicted"/>
<evidence type="ECO:0000313" key="2">
    <source>
        <dbReference type="EMBL" id="KER03948.1"/>
    </source>
</evidence>
<reference evidence="2 3" key="1">
    <citation type="submission" date="2014-03" db="EMBL/GenBank/DDBJ databases">
        <title>Draft Genome of Photorhabdus temperata Meg1.</title>
        <authorList>
            <person name="Hurst S.G.IV."/>
            <person name="Morris K."/>
            <person name="Thomas K."/>
            <person name="Tisa L.S."/>
        </authorList>
    </citation>
    <scope>NUCLEOTIDE SEQUENCE [LARGE SCALE GENOMIC DNA]</scope>
    <source>
        <strain evidence="2 3">Meg1</strain>
    </source>
</reference>
<dbReference type="EMBL" id="JGVH01000020">
    <property type="protein sequence ID" value="KER03948.1"/>
    <property type="molecule type" value="Genomic_DNA"/>
</dbReference>
<dbReference type="PATRIC" id="fig|1393735.3.peg.1404"/>
<gene>
    <name evidence="2" type="ORF">MEG1DRAFT_01362</name>
</gene>
<organism evidence="2 3">
    <name type="scientific">Photorhabdus temperata subsp. temperata Meg1</name>
    <dbReference type="NCBI Taxonomy" id="1393735"/>
    <lineage>
        <taxon>Bacteria</taxon>
        <taxon>Pseudomonadati</taxon>
        <taxon>Pseudomonadota</taxon>
        <taxon>Gammaproteobacteria</taxon>
        <taxon>Enterobacterales</taxon>
        <taxon>Morganellaceae</taxon>
        <taxon>Photorhabdus</taxon>
    </lineage>
</organism>
<feature type="transmembrane region" description="Helical" evidence="1">
    <location>
        <begin position="12"/>
        <end position="36"/>
    </location>
</feature>